<evidence type="ECO:0000259" key="2">
    <source>
        <dbReference type="Pfam" id="PF13386"/>
    </source>
</evidence>
<gene>
    <name evidence="3" type="ORF">LS74_002040</name>
</gene>
<keyword evidence="1" id="KW-1133">Transmembrane helix</keyword>
<dbReference type="AlphaFoldDB" id="A0A4U8T4R5"/>
<evidence type="ECO:0000313" key="3">
    <source>
        <dbReference type="EMBL" id="TLD93527.1"/>
    </source>
</evidence>
<dbReference type="InterPro" id="IPR039447">
    <property type="entry name" value="UreH-like_TM_dom"/>
</dbReference>
<evidence type="ECO:0000256" key="1">
    <source>
        <dbReference type="SAM" id="Phobius"/>
    </source>
</evidence>
<feature type="transmembrane region" description="Helical" evidence="1">
    <location>
        <begin position="6"/>
        <end position="33"/>
    </location>
</feature>
<feature type="domain" description="Urease accessory protein UreH-like transmembrane" evidence="2">
    <location>
        <begin position="9"/>
        <end position="251"/>
    </location>
</feature>
<dbReference type="EMBL" id="JRPE02000002">
    <property type="protein sequence ID" value="TLD93527.1"/>
    <property type="molecule type" value="Genomic_DNA"/>
</dbReference>
<feature type="transmembrane region" description="Helical" evidence="1">
    <location>
        <begin position="95"/>
        <end position="114"/>
    </location>
</feature>
<evidence type="ECO:0000313" key="4">
    <source>
        <dbReference type="Proteomes" id="UP000029921"/>
    </source>
</evidence>
<feature type="transmembrane region" description="Helical" evidence="1">
    <location>
        <begin position="120"/>
        <end position="141"/>
    </location>
</feature>
<organism evidence="3 4">
    <name type="scientific">Helicobacter magdeburgensis</name>
    <dbReference type="NCBI Taxonomy" id="471858"/>
    <lineage>
        <taxon>Bacteria</taxon>
        <taxon>Pseudomonadati</taxon>
        <taxon>Campylobacterota</taxon>
        <taxon>Epsilonproteobacteria</taxon>
        <taxon>Campylobacterales</taxon>
        <taxon>Helicobacteraceae</taxon>
        <taxon>Helicobacter</taxon>
    </lineage>
</organism>
<dbReference type="PANTHER" id="PTHR42208">
    <property type="entry name" value="HEAVY METAL TRANSPORTER-RELATED"/>
    <property type="match status" value="1"/>
</dbReference>
<keyword evidence="4" id="KW-1185">Reference proteome</keyword>
<feature type="transmembrane region" description="Helical" evidence="1">
    <location>
        <begin position="205"/>
        <end position="229"/>
    </location>
</feature>
<feature type="transmembrane region" description="Helical" evidence="1">
    <location>
        <begin position="236"/>
        <end position="254"/>
    </location>
</feature>
<name>A0A4U8T4R5_9HELI</name>
<keyword evidence="1" id="KW-0812">Transmembrane</keyword>
<accession>A0A4U8T4R5</accession>
<sequence length="261" mass="28539">MEHIEIATLLSIAFFASLGHCVGMCGGIVVAYTSLYQAHKTHRNAKTHSLESSKDSLNATTQTQGQNLQDSKFSSLFTQFFTQIPLHLSYHTGKITTYATLGFIAGSLGHFLSLNEQIKAVILLIVGILLVLFGLSSFNFARLNALFSSLTPKPLQKLISLTRPFLLKPSLWRIYILGLLNGLLPCGIVYYFLLTATIAGNGLNGAIVMILFGVTTIPPLFTLGILSTALQNKRLLFLRIGAVGMIIFGCYEVYKSLGYLI</sequence>
<proteinExistence type="predicted"/>
<dbReference type="Pfam" id="PF13386">
    <property type="entry name" value="DsbD_2"/>
    <property type="match status" value="1"/>
</dbReference>
<dbReference type="PANTHER" id="PTHR42208:SF1">
    <property type="entry name" value="HEAVY METAL TRANSPORTER"/>
    <property type="match status" value="1"/>
</dbReference>
<dbReference type="RefSeq" id="WP_138128734.1">
    <property type="nucleotide sequence ID" value="NZ_JRPE02000002.1"/>
</dbReference>
<reference evidence="3 4" key="1">
    <citation type="journal article" date="2014" name="Genome Announc.">
        <title>Draft genome sequences of eight enterohepatic helicobacter species isolated from both laboratory and wild rodents.</title>
        <authorList>
            <person name="Sheh A."/>
            <person name="Shen Z."/>
            <person name="Fox J.G."/>
        </authorList>
    </citation>
    <scope>NUCLEOTIDE SEQUENCE [LARGE SCALE GENOMIC DNA]</scope>
    <source>
        <strain evidence="3 4">MIT 96-1001</strain>
    </source>
</reference>
<protein>
    <submittedName>
        <fullName evidence="3">Sulfite exporter TauE/SafE family protein</fullName>
    </submittedName>
</protein>
<comment type="caution">
    <text evidence="3">The sequence shown here is derived from an EMBL/GenBank/DDBJ whole genome shotgun (WGS) entry which is preliminary data.</text>
</comment>
<feature type="transmembrane region" description="Helical" evidence="1">
    <location>
        <begin position="172"/>
        <end position="193"/>
    </location>
</feature>
<dbReference type="Proteomes" id="UP000029921">
    <property type="component" value="Unassembled WGS sequence"/>
</dbReference>
<keyword evidence="1" id="KW-0472">Membrane</keyword>